<dbReference type="RefSeq" id="WP_081953500.1">
    <property type="nucleotide sequence ID" value="NZ_AP018150.1"/>
</dbReference>
<proteinExistence type="predicted"/>
<organism evidence="1 2">
    <name type="scientific">Mycoavidus cysteinexigens</name>
    <dbReference type="NCBI Taxonomy" id="1553431"/>
    <lineage>
        <taxon>Bacteria</taxon>
        <taxon>Pseudomonadati</taxon>
        <taxon>Pseudomonadota</taxon>
        <taxon>Betaproteobacteria</taxon>
        <taxon>Burkholderiales</taxon>
        <taxon>Burkholderiaceae</taxon>
        <taxon>Mycoavidus</taxon>
    </lineage>
</organism>
<dbReference type="GO" id="GO:0016491">
    <property type="term" value="F:oxidoreductase activity"/>
    <property type="evidence" value="ECO:0007669"/>
    <property type="project" value="TreeGrafter"/>
</dbReference>
<dbReference type="PANTHER" id="PTHR12697">
    <property type="entry name" value="PBS LYASE HEAT-LIKE PROTEIN"/>
    <property type="match status" value="1"/>
</dbReference>
<dbReference type="PANTHER" id="PTHR12697:SF5">
    <property type="entry name" value="DEOXYHYPUSINE HYDROXYLASE"/>
    <property type="match status" value="1"/>
</dbReference>
<dbReference type="Gene3D" id="1.25.10.10">
    <property type="entry name" value="Leucine-rich Repeat Variant"/>
    <property type="match status" value="5"/>
</dbReference>
<dbReference type="EMBL" id="AP018150">
    <property type="protein sequence ID" value="BBE08725.1"/>
    <property type="molecule type" value="Genomic_DNA"/>
</dbReference>
<dbReference type="Pfam" id="PF05729">
    <property type="entry name" value="NACHT"/>
    <property type="match status" value="1"/>
</dbReference>
<keyword evidence="1" id="KW-0456">Lyase</keyword>
<dbReference type="InterPro" id="IPR011989">
    <property type="entry name" value="ARM-like"/>
</dbReference>
<dbReference type="SUPFAM" id="SSF48371">
    <property type="entry name" value="ARM repeat"/>
    <property type="match status" value="1"/>
</dbReference>
<keyword evidence="2" id="KW-1185">Reference proteome</keyword>
<dbReference type="InterPro" id="IPR027417">
    <property type="entry name" value="P-loop_NTPase"/>
</dbReference>
<dbReference type="GO" id="GO:0016829">
    <property type="term" value="F:lyase activity"/>
    <property type="evidence" value="ECO:0007669"/>
    <property type="project" value="UniProtKB-KW"/>
</dbReference>
<gene>
    <name evidence="1" type="ORF">MCB1EB_0564</name>
</gene>
<dbReference type="Proteomes" id="UP000282597">
    <property type="component" value="Chromosome"/>
</dbReference>
<dbReference type="InterPro" id="IPR004155">
    <property type="entry name" value="PBS_lyase_HEAT"/>
</dbReference>
<dbReference type="SMART" id="SM00567">
    <property type="entry name" value="EZ_HEAT"/>
    <property type="match status" value="11"/>
</dbReference>
<protein>
    <submittedName>
        <fullName evidence="1">PBS lyase HEAT domain protein repeat-containing protein</fullName>
    </submittedName>
</protein>
<dbReference type="Pfam" id="PF13646">
    <property type="entry name" value="HEAT_2"/>
    <property type="match status" value="4"/>
</dbReference>
<dbReference type="Gene3D" id="1.25.40.10">
    <property type="entry name" value="Tetratricopeptide repeat domain"/>
    <property type="match status" value="1"/>
</dbReference>
<dbReference type="InterPro" id="IPR011990">
    <property type="entry name" value="TPR-like_helical_dom_sf"/>
</dbReference>
<evidence type="ECO:0000313" key="2">
    <source>
        <dbReference type="Proteomes" id="UP000282597"/>
    </source>
</evidence>
<reference evidence="1 2" key="1">
    <citation type="journal article" date="2018" name="Microbes Environ.">
        <title>Comparative Genomic Insights into Endofungal Lifestyles of Two Bacterial Endosymbionts, Mycoavidus cysteinexigens and Burkholderia rhizoxinica.</title>
        <authorList>
            <person name="Sharmin D."/>
            <person name="Guo Y."/>
            <person name="Nishizawa T."/>
            <person name="Ohshima S."/>
            <person name="Sato Y."/>
            <person name="Takashima Y."/>
            <person name="Narisawa K."/>
            <person name="Ohta H."/>
        </authorList>
    </citation>
    <scope>NUCLEOTIDE SEQUENCE [LARGE SCALE GENOMIC DNA]</scope>
    <source>
        <strain evidence="1 2">B1-EB</strain>
    </source>
</reference>
<dbReference type="PROSITE" id="PS50837">
    <property type="entry name" value="NACHT"/>
    <property type="match status" value="1"/>
</dbReference>
<dbReference type="InterPro" id="IPR007111">
    <property type="entry name" value="NACHT_NTPase"/>
</dbReference>
<dbReference type="InterPro" id="IPR055496">
    <property type="entry name" value="DUF7068"/>
</dbReference>
<dbReference type="SUPFAM" id="SSF52540">
    <property type="entry name" value="P-loop containing nucleoside triphosphate hydrolases"/>
    <property type="match status" value="1"/>
</dbReference>
<name>A0A2Z6EUH0_9BURK</name>
<dbReference type="KEGG" id="mcys:MCB1EB_0564"/>
<evidence type="ECO:0000313" key="1">
    <source>
        <dbReference type="EMBL" id="BBE08725.1"/>
    </source>
</evidence>
<dbReference type="Pfam" id="PF23238">
    <property type="entry name" value="DUF7068"/>
    <property type="match status" value="1"/>
</dbReference>
<sequence length="1336" mass="148912">MLTPINDMSSRSRSIVPGQLAVQTPQKMLQEAEQYIAEADGYKKSGQVDEAEKLYQAAQKLFEEEGEKLSLEPQSGKIIESIYLSYGLLLNEQGRRTDAETLEQKRQQIFERYRLNNAGFSKKRTVERGASSLHLNKKNHPLAIEQLSRVDASLLSYSAKLEAFQDSSDNVQPFSFKPILTDSAGTNYVGVETLVQSCHGTINAPVHGKNNTVNVHYYPPNLEAKRSHAVSLDSLRNALYQHYQLSNLSIQRVSGETASLKDCYINLAIVESQAQREKDKEGLKKQAATFERLPSSEQQQLEATNPNKLIALEKLFESQELRNGSEGIPKRILIQGRAGIGKTTLCKKVVHEYHHHGLWQDRFDSILWIPLRQLKTASPRHLEDLLCNRYFSDHGSLKAQALSKLFLEHQGKTLFILDGLDEVTEMFDQRHRLNHFLMKLLGQSHVLITSRPASVSASQCNDLDLELETIGFSVDNVQTYIQKFTPISNQTAIQQFIYRTPLIQGLVNIPIQLDALCYSWDRLPQNKEVTMSMLYEAMVDKLWRKDSVRLEKEEDGQLLGEDVIEDLSESDLAELMTAEIDYLGYLAFKGLGTEKIEFSREELSQRRKELNGSAQTGRKLPLNFTTNLKKTSYLHTLDAHRPESERQYHFLHLTFQEFFAAKFLAGHLQAYTKVEKAQTHVVQKDLGVIPQRSELEAFIATYKYNPRYEIVWWMVAGLLKGSALENFFDVLEQSPRDLIGMRHQQVMVGCLNEARTQLKATTRIQLEKEFMQWLDFEVKNGKSDYSHLGSQRGFPERLLLESLSQAEGKKKNKVMATLGARPALSDDAIRALISFLNDEEENIRSAAARALGRQSMLSSDAVQALISSLRNENGLVRYVAADVLGRQSTLSSDAVQVLISSFKDKNWAAAVVLGGQSTLPSDAVQTLISSLKDENESVRSAAAGALGRQSTLSSNVVQALLSSLKDENESVRFAAVGALGSQSTLPSNLVRALISSLKDENEQVREMAASALGNQSTLPSDVVRALISYLKDEDGEVRSAAARALCLQSTLSSDAVQILISFLKDENGFVRSAAAHALGRQRTLSADAVQVLISSLKDKDEDVRSAVARTLGSQSTLSSDAVQVLISSLKDEIWYVRSEAAGTLGRQRTLSADAVQALISSLKDNHEYVRDAAASALGSQRTLSADAAQALVSSLKDENRNVRDAAASALGSQSMLSSEAVQTLISSLKDEDRSVRFAAFRALGSHMNQLFTVLARLERNQVEELYTRFFFPRSREQIMPLYIQDHQLHFYTATGPGQPIDLTTEQSAVIIKALRSVRAEAGIAPFPEEEPFLIEE</sequence>
<dbReference type="Gene3D" id="3.40.50.300">
    <property type="entry name" value="P-loop containing nucleotide triphosphate hydrolases"/>
    <property type="match status" value="1"/>
</dbReference>
<accession>A0A2Z6EUH0</accession>
<dbReference type="InterPro" id="IPR016024">
    <property type="entry name" value="ARM-type_fold"/>
</dbReference>